<proteinExistence type="predicted"/>
<name>A0A848BR70_9FIRM</name>
<reference evidence="1 2" key="1">
    <citation type="submission" date="2020-04" db="EMBL/GenBank/DDBJ databases">
        <authorList>
            <person name="Hitch T.C.A."/>
            <person name="Wylensek D."/>
            <person name="Clavel T."/>
        </authorList>
    </citation>
    <scope>NUCLEOTIDE SEQUENCE [LARGE SCALE GENOMIC DNA]</scope>
    <source>
        <strain evidence="1 2">Oil-RF-744-FAT-WT-6-1</strain>
    </source>
</reference>
<dbReference type="RefSeq" id="WP_170087288.1">
    <property type="nucleotide sequence ID" value="NZ_JABAFG010000004.1"/>
</dbReference>
<organism evidence="1 2">
    <name type="scientific">Megasphaera hexanoica</name>
    <dbReference type="NCBI Taxonomy" id="1675036"/>
    <lineage>
        <taxon>Bacteria</taxon>
        <taxon>Bacillati</taxon>
        <taxon>Bacillota</taxon>
        <taxon>Negativicutes</taxon>
        <taxon>Veillonellales</taxon>
        <taxon>Veillonellaceae</taxon>
        <taxon>Megasphaera</taxon>
    </lineage>
</organism>
<dbReference type="AlphaFoldDB" id="A0A848BR70"/>
<gene>
    <name evidence="1" type="ORF">HF872_03815</name>
</gene>
<evidence type="ECO:0000313" key="2">
    <source>
        <dbReference type="Proteomes" id="UP000591071"/>
    </source>
</evidence>
<evidence type="ECO:0000313" key="1">
    <source>
        <dbReference type="EMBL" id="NME27755.1"/>
    </source>
</evidence>
<comment type="caution">
    <text evidence="1">The sequence shown here is derived from an EMBL/GenBank/DDBJ whole genome shotgun (WGS) entry which is preliminary data.</text>
</comment>
<sequence length="132" mass="14775">MKKKFTGKEIKIIYNDKYTIAIDLKTGKKGIAKCNPVDKFDEITGAKIAISRLREKSNEISIGDVLAYRTLNLYGPVVYISKEKTPTGSIQCVIDANGMLFPLFYPCPDVEFVGYKLDKFQNDVKEGAVKSL</sequence>
<dbReference type="EMBL" id="JABAFG010000004">
    <property type="protein sequence ID" value="NME27755.1"/>
    <property type="molecule type" value="Genomic_DNA"/>
</dbReference>
<dbReference type="Proteomes" id="UP000591071">
    <property type="component" value="Unassembled WGS sequence"/>
</dbReference>
<protein>
    <submittedName>
        <fullName evidence="1">Uncharacterized protein</fullName>
    </submittedName>
</protein>
<accession>A0A848BR70</accession>